<dbReference type="EMBL" id="QGKU01000052">
    <property type="protein sequence ID" value="PWR01330.1"/>
    <property type="molecule type" value="Genomic_DNA"/>
</dbReference>
<feature type="domain" description="Haem-binding uptake Tiki superfamily ChaN" evidence="1">
    <location>
        <begin position="29"/>
        <end position="219"/>
    </location>
</feature>
<organism evidence="2 3">
    <name type="scientific">Meridianimarinicoccus roseus</name>
    <dbReference type="NCBI Taxonomy" id="2072018"/>
    <lineage>
        <taxon>Bacteria</taxon>
        <taxon>Pseudomonadati</taxon>
        <taxon>Pseudomonadota</taxon>
        <taxon>Alphaproteobacteria</taxon>
        <taxon>Rhodobacterales</taxon>
        <taxon>Paracoccaceae</taxon>
        <taxon>Meridianimarinicoccus</taxon>
    </lineage>
</organism>
<reference evidence="2 3" key="1">
    <citation type="submission" date="2018-05" db="EMBL/GenBank/DDBJ databases">
        <title>Rhodobacteraceae gen. nov., sp. nov. isolated from sea water.</title>
        <authorList>
            <person name="Ren Y."/>
        </authorList>
    </citation>
    <scope>NUCLEOTIDE SEQUENCE [LARGE SCALE GENOMIC DNA]</scope>
    <source>
        <strain evidence="2 3">TG-679</strain>
    </source>
</reference>
<dbReference type="Pfam" id="PF04187">
    <property type="entry name" value="Cofac_haem_bdg"/>
    <property type="match status" value="1"/>
</dbReference>
<evidence type="ECO:0000313" key="2">
    <source>
        <dbReference type="EMBL" id="PWR01330.1"/>
    </source>
</evidence>
<dbReference type="Proteomes" id="UP000245680">
    <property type="component" value="Unassembled WGS sequence"/>
</dbReference>
<name>A0A2V2L7J9_9RHOB</name>
<comment type="caution">
    <text evidence="2">The sequence shown here is derived from an EMBL/GenBank/DDBJ whole genome shotgun (WGS) entry which is preliminary data.</text>
</comment>
<gene>
    <name evidence="2" type="ORF">DKT77_17355</name>
</gene>
<evidence type="ECO:0000259" key="1">
    <source>
        <dbReference type="Pfam" id="PF04187"/>
    </source>
</evidence>
<dbReference type="InterPro" id="IPR007314">
    <property type="entry name" value="Cofac_haem-bd_dom"/>
</dbReference>
<protein>
    <recommendedName>
        <fullName evidence="1">Haem-binding uptake Tiki superfamily ChaN domain-containing protein</fullName>
    </recommendedName>
</protein>
<evidence type="ECO:0000313" key="3">
    <source>
        <dbReference type="Proteomes" id="UP000245680"/>
    </source>
</evidence>
<sequence length="270" mass="28156">MVMAAGLMLGGPLQAREITQEALSLLPPVDVVILGEVHDNPQHHLNQAAALRALKPAAVVFEMLGPEQAAIANQGTRVGEALGLALDWTSGGWPPFAMYWPVFEAAGAARVYGMAVPRAEVSQAFRNGPAAVFGADARRYGLDEALPADEQEAREQMQMEAHCNAMPADMLPGMVAAQRLRDAAFAQTILTALAEVGGPVAVITGSGHARTDWGIPAALRRAAPDLSVLSVGQLEDHGNPAAPPFDLWLVTAPAERPDPCAGLAGAGQNG</sequence>
<proteinExistence type="predicted"/>
<accession>A0A2V2L7J9</accession>
<dbReference type="OrthoDB" id="9795827at2"/>
<dbReference type="CDD" id="cd14727">
    <property type="entry name" value="ChanN-like"/>
    <property type="match status" value="1"/>
</dbReference>
<dbReference type="Gene3D" id="3.40.50.11550">
    <property type="match status" value="2"/>
</dbReference>
<dbReference type="SUPFAM" id="SSF159501">
    <property type="entry name" value="EreA/ChaN-like"/>
    <property type="match status" value="1"/>
</dbReference>
<dbReference type="RefSeq" id="WP_109812996.1">
    <property type="nucleotide sequence ID" value="NZ_QGKU01000052.1"/>
</dbReference>
<dbReference type="AlphaFoldDB" id="A0A2V2L7J9"/>
<keyword evidence="3" id="KW-1185">Reference proteome</keyword>